<dbReference type="RefSeq" id="WP_231997088.1">
    <property type="nucleotide sequence ID" value="NZ_LT629705.1"/>
</dbReference>
<feature type="signal peptide" evidence="1">
    <location>
        <begin position="1"/>
        <end position="19"/>
    </location>
</feature>
<dbReference type="EMBL" id="LT629705">
    <property type="protein sequence ID" value="SDN76464.1"/>
    <property type="molecule type" value="Genomic_DNA"/>
</dbReference>
<proteinExistence type="predicted"/>
<feature type="chain" id="PRO_5009248123" evidence="1">
    <location>
        <begin position="20"/>
        <end position="369"/>
    </location>
</feature>
<dbReference type="AlphaFoldDB" id="A0A1H0E201"/>
<dbReference type="Proteomes" id="UP000198827">
    <property type="component" value="Chromosome I"/>
</dbReference>
<evidence type="ECO:0000313" key="3">
    <source>
        <dbReference type="Proteomes" id="UP000198827"/>
    </source>
</evidence>
<sequence>MLKRRLLAALLLVSLPAAAEPVFPSLKSCGQAGSDCALVLDANNYLVDANSGDKLSDTAESVGAMNSFELYRDGDRYILENENFSQAKSRRWLIFDYDNGRVALEGAYVFSMDINPGMGPYWHGYDCRADTKLFARPSDDSFSDAALRALCGDAEGMVVSGQSSSVTAPAKGLTVSVPVYKARIRAGSATYLFAGSEEPEIATLACLSNCVSGTQWQERVAVQPALLTDEQNETLCSADEDIYFSCPLTGGKTVSVCAWGNNKPTAGSVQYRYGMPGKIEMLYPQNRAAPKDKFFVVNASEGSVNLNIIKFKKGPYTYLVNQAFVSFLTVLKGDKVIFRQSCGAGRHAFISRAAMQGMESRPKSAEDFR</sequence>
<accession>A0A1H0E201</accession>
<keyword evidence="1" id="KW-0732">Signal</keyword>
<evidence type="ECO:0000256" key="1">
    <source>
        <dbReference type="SAM" id="SignalP"/>
    </source>
</evidence>
<name>A0A1H0E201_9PSED</name>
<organism evidence="2 3">
    <name type="scientific">Pseudomonas arsenicoxydans</name>
    <dbReference type="NCBI Taxonomy" id="702115"/>
    <lineage>
        <taxon>Bacteria</taxon>
        <taxon>Pseudomonadati</taxon>
        <taxon>Pseudomonadota</taxon>
        <taxon>Gammaproteobacteria</taxon>
        <taxon>Pseudomonadales</taxon>
        <taxon>Pseudomonadaceae</taxon>
        <taxon>Pseudomonas</taxon>
    </lineage>
</organism>
<reference evidence="2 3" key="1">
    <citation type="submission" date="2016-10" db="EMBL/GenBank/DDBJ databases">
        <authorList>
            <person name="de Groot N.N."/>
        </authorList>
    </citation>
    <scope>NUCLEOTIDE SEQUENCE [LARGE SCALE GENOMIC DNA]</scope>
    <source>
        <strain evidence="2 3">CECT 7543</strain>
    </source>
</reference>
<gene>
    <name evidence="2" type="ORF">SAMN04489798_1112</name>
</gene>
<evidence type="ECO:0000313" key="2">
    <source>
        <dbReference type="EMBL" id="SDN76464.1"/>
    </source>
</evidence>
<protein>
    <submittedName>
        <fullName evidence="2">Uncharacterized protein</fullName>
    </submittedName>
</protein>